<organism evidence="2">
    <name type="scientific">Eucalyptus grandis</name>
    <name type="common">Flooded gum</name>
    <dbReference type="NCBI Taxonomy" id="71139"/>
    <lineage>
        <taxon>Eukaryota</taxon>
        <taxon>Viridiplantae</taxon>
        <taxon>Streptophyta</taxon>
        <taxon>Embryophyta</taxon>
        <taxon>Tracheophyta</taxon>
        <taxon>Spermatophyta</taxon>
        <taxon>Magnoliopsida</taxon>
        <taxon>eudicotyledons</taxon>
        <taxon>Gunneridae</taxon>
        <taxon>Pentapetalae</taxon>
        <taxon>rosids</taxon>
        <taxon>malvids</taxon>
        <taxon>Myrtales</taxon>
        <taxon>Myrtaceae</taxon>
        <taxon>Myrtoideae</taxon>
        <taxon>Eucalypteae</taxon>
        <taxon>Eucalyptus</taxon>
    </lineage>
</organism>
<dbReference type="EMBL" id="KK198760">
    <property type="protein sequence ID" value="KCW57221.1"/>
    <property type="molecule type" value="Genomic_DNA"/>
</dbReference>
<proteinExistence type="predicted"/>
<dbReference type="PANTHER" id="PTHR36054">
    <property type="entry name" value="PROTEIN SICKLE"/>
    <property type="match status" value="1"/>
</dbReference>
<dbReference type="OMA" id="PICTPRG"/>
<accession>A0A059AU65</accession>
<dbReference type="OrthoDB" id="1935385at2759"/>
<dbReference type="Gramene" id="KCW57221">
    <property type="protein sequence ID" value="KCW57221"/>
    <property type="gene ID" value="EUGRSUZ_H00032"/>
</dbReference>
<evidence type="ECO:0000313" key="2">
    <source>
        <dbReference type="EMBL" id="KCW57221.1"/>
    </source>
</evidence>
<dbReference type="PANTHER" id="PTHR36054:SF2">
    <property type="entry name" value="PROTEIN SICKLE"/>
    <property type="match status" value="1"/>
</dbReference>
<feature type="compositionally biased region" description="Basic residues" evidence="1">
    <location>
        <begin position="130"/>
        <end position="140"/>
    </location>
</feature>
<dbReference type="Gramene" id="KCW57222">
    <property type="protein sequence ID" value="KCW57222"/>
    <property type="gene ID" value="EUGRSUZ_H00032"/>
</dbReference>
<dbReference type="STRING" id="71139.A0A059AU65"/>
<dbReference type="EMBL" id="KK198760">
    <property type="protein sequence ID" value="KCW57222.1"/>
    <property type="molecule type" value="Genomic_DNA"/>
</dbReference>
<evidence type="ECO:0000256" key="1">
    <source>
        <dbReference type="SAM" id="MobiDB-lite"/>
    </source>
</evidence>
<gene>
    <name evidence="2" type="ORF">EUGRSUZ_H00032</name>
</gene>
<reference evidence="2" key="1">
    <citation type="submission" date="2013-07" db="EMBL/GenBank/DDBJ databases">
        <title>The genome of Eucalyptus grandis.</title>
        <authorList>
            <person name="Schmutz J."/>
            <person name="Hayes R."/>
            <person name="Myburg A."/>
            <person name="Tuskan G."/>
            <person name="Grattapaglia D."/>
            <person name="Rokhsar D.S."/>
        </authorList>
    </citation>
    <scope>NUCLEOTIDE SEQUENCE</scope>
    <source>
        <tissue evidence="2">Leaf extractions</tissue>
    </source>
</reference>
<dbReference type="EMBL" id="KK198760">
    <property type="protein sequence ID" value="KCW57223.1"/>
    <property type="molecule type" value="Genomic_DNA"/>
</dbReference>
<dbReference type="InterPro" id="IPR039292">
    <property type="entry name" value="SICKLE"/>
</dbReference>
<name>A0A059AU65_EUCGR</name>
<feature type="region of interest" description="Disordered" evidence="1">
    <location>
        <begin position="268"/>
        <end position="301"/>
    </location>
</feature>
<feature type="region of interest" description="Disordered" evidence="1">
    <location>
        <begin position="1"/>
        <end position="33"/>
    </location>
</feature>
<feature type="compositionally biased region" description="Low complexity" evidence="1">
    <location>
        <begin position="157"/>
        <end position="174"/>
    </location>
</feature>
<feature type="compositionally biased region" description="Basic and acidic residues" evidence="1">
    <location>
        <begin position="1"/>
        <end position="18"/>
    </location>
</feature>
<dbReference type="AlphaFoldDB" id="A0A059AU65"/>
<dbReference type="FunCoup" id="A0A059AU65">
    <property type="interactions" value="2155"/>
</dbReference>
<dbReference type="Pfam" id="PF15502">
    <property type="entry name" value="MPLKIP"/>
    <property type="match status" value="1"/>
</dbReference>
<dbReference type="eggNOG" id="ENOG502RYUD">
    <property type="taxonomic scope" value="Eukaryota"/>
</dbReference>
<dbReference type="Gramene" id="KCW57223">
    <property type="protein sequence ID" value="KCW57223"/>
    <property type="gene ID" value="EUGRSUZ_H00032"/>
</dbReference>
<protein>
    <submittedName>
        <fullName evidence="2">Uncharacterized protein</fullName>
    </submittedName>
</protein>
<dbReference type="GO" id="GO:0035196">
    <property type="term" value="P:miRNA processing"/>
    <property type="evidence" value="ECO:0007669"/>
    <property type="project" value="InterPro"/>
</dbReference>
<dbReference type="InterPro" id="IPR028265">
    <property type="entry name" value="TTDN1/SICKLE"/>
</dbReference>
<dbReference type="KEGG" id="egr:104456009"/>
<dbReference type="GO" id="GO:0000398">
    <property type="term" value="P:mRNA splicing, via spliceosome"/>
    <property type="evidence" value="ECO:0007669"/>
    <property type="project" value="InterPro"/>
</dbReference>
<feature type="region of interest" description="Disordered" evidence="1">
    <location>
        <begin position="70"/>
        <end position="243"/>
    </location>
</feature>
<sequence>MEESEKRRERLRAMRAEAARAGLSDSPEASAEASCLANPLIETRTPESLHEMPRASPRFDYYTDPMAAFSGNRARGNAGFQPPQANFTPPPPHFPGPRNLVTSPSPAYQWRPRNPPNSGIYQAEGPRPRFPPHHSPRGNVHHFPMQDGASPQAWNRSSSTTSYFSPSSTPGSGTHNFNQMQDRSHWRGNSPGPNLGQGGNYATSPGRGRGRGQWFGGSPRSGRSGGGGPGHRGHGSTLARPLGPERFFHESMLEDPWKDLKPVLWRGVDSPFVGSSSRGSSSPWMPESIRPKKPRVAESPNKFGSGLNLAEFLAASFNETVKETSSP</sequence>